<feature type="compositionally biased region" description="Polar residues" evidence="1">
    <location>
        <begin position="1"/>
        <end position="31"/>
    </location>
</feature>
<evidence type="ECO:0000256" key="1">
    <source>
        <dbReference type="SAM" id="MobiDB-lite"/>
    </source>
</evidence>
<accession>A0A8R1DTY0</accession>
<feature type="compositionally biased region" description="Low complexity" evidence="1">
    <location>
        <begin position="42"/>
        <end position="63"/>
    </location>
</feature>
<feature type="compositionally biased region" description="Polar residues" evidence="1">
    <location>
        <begin position="64"/>
        <end position="114"/>
    </location>
</feature>
<sequence length="217" mass="22891">MSTTPWKTNAQNPFGTSSGSQNTQNSLQNLFGLSPGAQDAQNPFGASFGSSNSPNSFGASPGSQNTLNSFQNPFGVSSGSQNPQNPFGSASETQNTQSFFGASAGSQNVPQNQPSFFESSVASSDSQNPTNTLPFGPNLSPINAPFTPTDWNFQPGNQDVHFVGAQGTGMTDEAKQIAVQIQAIRDNLSITQDESTYLIGQLKASLPLYLRNQLADQ</sequence>
<name>A0A8R1DTY0_CAEJA</name>
<feature type="region of interest" description="Disordered" evidence="1">
    <location>
        <begin position="1"/>
        <end position="148"/>
    </location>
</feature>
<dbReference type="Proteomes" id="UP000005237">
    <property type="component" value="Unassembled WGS sequence"/>
</dbReference>
<evidence type="ECO:0000313" key="3">
    <source>
        <dbReference type="Proteomes" id="UP000005237"/>
    </source>
</evidence>
<evidence type="ECO:0000313" key="2">
    <source>
        <dbReference type="EnsemblMetazoa" id="CJA12353.1"/>
    </source>
</evidence>
<dbReference type="EnsemblMetazoa" id="CJA12353.1">
    <property type="protein sequence ID" value="CJA12353.1"/>
    <property type="gene ID" value="WBGene00131557"/>
</dbReference>
<keyword evidence="3" id="KW-1185">Reference proteome</keyword>
<dbReference type="AlphaFoldDB" id="A0A8R1DTY0"/>
<proteinExistence type="predicted"/>
<reference evidence="3" key="1">
    <citation type="submission" date="2010-08" db="EMBL/GenBank/DDBJ databases">
        <authorList>
            <consortium name="Caenorhabditis japonica Sequencing Consortium"/>
            <person name="Wilson R.K."/>
        </authorList>
    </citation>
    <scope>NUCLEOTIDE SEQUENCE [LARGE SCALE GENOMIC DNA]</scope>
    <source>
        <strain evidence="3">DF5081</strain>
    </source>
</reference>
<reference evidence="2" key="2">
    <citation type="submission" date="2022-06" db="UniProtKB">
        <authorList>
            <consortium name="EnsemblMetazoa"/>
        </authorList>
    </citation>
    <scope>IDENTIFICATION</scope>
    <source>
        <strain evidence="2">DF5081</strain>
    </source>
</reference>
<feature type="compositionally biased region" description="Low complexity" evidence="1">
    <location>
        <begin position="115"/>
        <end position="126"/>
    </location>
</feature>
<protein>
    <submittedName>
        <fullName evidence="2">Uncharacterized protein</fullName>
    </submittedName>
</protein>
<organism evidence="2 3">
    <name type="scientific">Caenorhabditis japonica</name>
    <dbReference type="NCBI Taxonomy" id="281687"/>
    <lineage>
        <taxon>Eukaryota</taxon>
        <taxon>Metazoa</taxon>
        <taxon>Ecdysozoa</taxon>
        <taxon>Nematoda</taxon>
        <taxon>Chromadorea</taxon>
        <taxon>Rhabditida</taxon>
        <taxon>Rhabditina</taxon>
        <taxon>Rhabditomorpha</taxon>
        <taxon>Rhabditoidea</taxon>
        <taxon>Rhabditidae</taxon>
        <taxon>Peloderinae</taxon>
        <taxon>Caenorhabditis</taxon>
    </lineage>
</organism>